<dbReference type="AlphaFoldDB" id="B5W7C1"/>
<proteinExistence type="predicted"/>
<organism evidence="1 2">
    <name type="scientific">Limnospira maxima CS-328</name>
    <dbReference type="NCBI Taxonomy" id="513049"/>
    <lineage>
        <taxon>Bacteria</taxon>
        <taxon>Bacillati</taxon>
        <taxon>Cyanobacteriota</taxon>
        <taxon>Cyanophyceae</taxon>
        <taxon>Oscillatoriophycideae</taxon>
        <taxon>Oscillatoriales</taxon>
        <taxon>Sirenicapillariaceae</taxon>
        <taxon>Limnospira</taxon>
    </lineage>
</organism>
<dbReference type="Proteomes" id="UP000004061">
    <property type="component" value="Unassembled WGS sequence"/>
</dbReference>
<keyword evidence="2" id="KW-1185">Reference proteome</keyword>
<sequence>MARGKNPKILFPRGLNIVVMLPVSEYRFFEDDCRQGKTITRGNQRYPIPYHKADKTDTIYDNYAYLRVSFQTINRWEKGRATPSPMAMTLIELQLRQMRERGADLMSGLFFRVGAFFECDRLDSVFKKIHIVHFLKSSIPECQSPKKPNPPPSKTETEPISVLSKPCGLLPIKCAATWMRLNTSTSPWG</sequence>
<comment type="caution">
    <text evidence="1">The sequence shown here is derived from an EMBL/GenBank/DDBJ whole genome shotgun (WGS) entry which is preliminary data.</text>
</comment>
<gene>
    <name evidence="1" type="ORF">AmaxDRAFT_4671</name>
</gene>
<name>B5W7C1_LIMMA</name>
<dbReference type="InterPro" id="IPR010982">
    <property type="entry name" value="Lambda_DNA-bd_dom_sf"/>
</dbReference>
<dbReference type="GO" id="GO:0003677">
    <property type="term" value="F:DNA binding"/>
    <property type="evidence" value="ECO:0007669"/>
    <property type="project" value="InterPro"/>
</dbReference>
<evidence type="ECO:0000313" key="1">
    <source>
        <dbReference type="EMBL" id="EDZ92542.1"/>
    </source>
</evidence>
<protein>
    <submittedName>
        <fullName evidence="1">Uncharacterized protein</fullName>
    </submittedName>
</protein>
<reference evidence="1 2" key="1">
    <citation type="journal article" date="2011" name="Appl. Environ. Microbiol.">
        <title>Contribution of a Sodium Ion Gradient to Energy Conservation during Fermentation in the Cyanobacterium Arthrospira (Spirulina) maxima CS-328.</title>
        <authorList>
            <person name="Carrieri D."/>
            <person name="Ananyev G."/>
            <person name="Lenz O."/>
            <person name="Bryant D.A."/>
            <person name="Dismukes G.C."/>
        </authorList>
    </citation>
    <scope>NUCLEOTIDE SEQUENCE [LARGE SCALE GENOMIC DNA]</scope>
    <source>
        <strain evidence="1 2">CS-328</strain>
    </source>
</reference>
<dbReference type="EMBL" id="ABYK01000051">
    <property type="protein sequence ID" value="EDZ92542.1"/>
    <property type="molecule type" value="Genomic_DNA"/>
</dbReference>
<accession>B5W7C1</accession>
<dbReference type="Gene3D" id="1.10.260.40">
    <property type="entry name" value="lambda repressor-like DNA-binding domains"/>
    <property type="match status" value="1"/>
</dbReference>
<evidence type="ECO:0000313" key="2">
    <source>
        <dbReference type="Proteomes" id="UP000004061"/>
    </source>
</evidence>